<protein>
    <submittedName>
        <fullName evidence="2">Uncharacterized protein</fullName>
    </submittedName>
</protein>
<gene>
    <name evidence="2" type="ORF">I540_5819</name>
</gene>
<sequence length="233" mass="25863">MAVLFTDPVPSARAVSRKEAERLLRQVSTGVGALLLAAVDDWNALSERHAAHLRTELHALGRGSYVAAITAASTDVWLSTHGMHPPDHLVSKPHRWPTISSHGKTYMAIHHNEAEPTNPTRAAFCNQDSETLGLVGDPTHCELTWEYDHTDSYVRRIWVKAPNIDWDRFEVPMARVQAQLASWRKRKIKWLPGTLLSGAPAATELPARDEQQRLQPGIGVKPPQQSEGSQDAQ</sequence>
<evidence type="ECO:0000256" key="1">
    <source>
        <dbReference type="SAM" id="MobiDB-lite"/>
    </source>
</evidence>
<dbReference type="Proteomes" id="UP000023351">
    <property type="component" value="Unassembled WGS sequence"/>
</dbReference>
<accession>X8DFG1</accession>
<comment type="caution">
    <text evidence="2">The sequence shown here is derived from an EMBL/GenBank/DDBJ whole genome shotgun (WGS) entry which is preliminary data.</text>
</comment>
<name>X8DFG1_9MYCO</name>
<feature type="region of interest" description="Disordered" evidence="1">
    <location>
        <begin position="201"/>
        <end position="233"/>
    </location>
</feature>
<proteinExistence type="predicted"/>
<dbReference type="EMBL" id="JAOJ01000003">
    <property type="protein sequence ID" value="EUA66220.1"/>
    <property type="molecule type" value="Genomic_DNA"/>
</dbReference>
<reference evidence="2 3" key="1">
    <citation type="submission" date="2013-12" db="EMBL/GenBank/DDBJ databases">
        <authorList>
            <person name="Zelazny A."/>
            <person name="Olivier K."/>
            <person name="Holland S."/>
            <person name="Lenaerts A."/>
            <person name="Ordway D."/>
            <person name="DeGroote M.A."/>
            <person name="Parker T."/>
            <person name="Sizemore C."/>
            <person name="Tallon L.J."/>
            <person name="Sadzewicz L.K."/>
            <person name="Sengamalay N."/>
            <person name="Fraser C.M."/>
            <person name="Hine E."/>
            <person name="Shefchek K.A."/>
            <person name="Das S.P."/>
            <person name="Tettelin H."/>
        </authorList>
    </citation>
    <scope>NUCLEOTIDE SEQUENCE [LARGE SCALE GENOMIC DNA]</scope>
    <source>
        <strain evidence="2 3">1513</strain>
    </source>
</reference>
<dbReference type="PATRIC" id="fig|1299321.3.peg.5629"/>
<feature type="compositionally biased region" description="Polar residues" evidence="1">
    <location>
        <begin position="223"/>
        <end position="233"/>
    </location>
</feature>
<dbReference type="AlphaFoldDB" id="X8DFG1"/>
<evidence type="ECO:0000313" key="3">
    <source>
        <dbReference type="Proteomes" id="UP000023351"/>
    </source>
</evidence>
<evidence type="ECO:0000313" key="2">
    <source>
        <dbReference type="EMBL" id="EUA66220.1"/>
    </source>
</evidence>
<organism evidence="2 3">
    <name type="scientific">Mycobacteroides abscessus subsp. bolletii 1513</name>
    <dbReference type="NCBI Taxonomy" id="1299321"/>
    <lineage>
        <taxon>Bacteria</taxon>
        <taxon>Bacillati</taxon>
        <taxon>Actinomycetota</taxon>
        <taxon>Actinomycetes</taxon>
        <taxon>Mycobacteriales</taxon>
        <taxon>Mycobacteriaceae</taxon>
        <taxon>Mycobacteroides</taxon>
        <taxon>Mycobacteroides abscessus</taxon>
    </lineage>
</organism>